<gene>
    <name evidence="2" type="ORF">GALL_553470</name>
</gene>
<name>A0A1J5PD07_9ZZZZ</name>
<evidence type="ECO:0000259" key="1">
    <source>
        <dbReference type="Pfam" id="PF13116"/>
    </source>
</evidence>
<dbReference type="AlphaFoldDB" id="A0A1J5PD07"/>
<proteinExistence type="predicted"/>
<feature type="domain" description="YhdP central" evidence="1">
    <location>
        <begin position="9"/>
        <end position="235"/>
    </location>
</feature>
<sequence length="235" mass="24208">MVAPGTASPTTLRVTGTATADGLRQAKELGFVSRLARYASGNANYSAVLGWRAGAAELLVSSDLLGLASTLPEPLKKEAQSRLPLRFQTVLLPPAAGTTAARDRLSVSLGGASQVIYERDLSGPLPRVLRGTVAIGADTLDALALPAQGVNANLHLQQFNADAWGDVLAHVTAVGAAPASAGDVAALAQSYLPTSLAVRAENLTFGARTFNHVVIGAHREGLLWLGNVDATELNG</sequence>
<dbReference type="Pfam" id="PF13116">
    <property type="entry name" value="YhdP"/>
    <property type="match status" value="1"/>
</dbReference>
<organism evidence="2">
    <name type="scientific">mine drainage metagenome</name>
    <dbReference type="NCBI Taxonomy" id="410659"/>
    <lineage>
        <taxon>unclassified sequences</taxon>
        <taxon>metagenomes</taxon>
        <taxon>ecological metagenomes</taxon>
    </lineage>
</organism>
<dbReference type="EMBL" id="MLJW01009295">
    <property type="protein sequence ID" value="OIQ63115.1"/>
    <property type="molecule type" value="Genomic_DNA"/>
</dbReference>
<comment type="caution">
    <text evidence="2">The sequence shown here is derived from an EMBL/GenBank/DDBJ whole genome shotgun (WGS) entry which is preliminary data.</text>
</comment>
<evidence type="ECO:0000313" key="2">
    <source>
        <dbReference type="EMBL" id="OIQ63115.1"/>
    </source>
</evidence>
<reference evidence="2" key="1">
    <citation type="submission" date="2016-10" db="EMBL/GenBank/DDBJ databases">
        <title>Sequence of Gallionella enrichment culture.</title>
        <authorList>
            <person name="Poehlein A."/>
            <person name="Muehling M."/>
            <person name="Daniel R."/>
        </authorList>
    </citation>
    <scope>NUCLEOTIDE SEQUENCE</scope>
</reference>
<protein>
    <recommendedName>
        <fullName evidence="1">YhdP central domain-containing protein</fullName>
    </recommendedName>
</protein>
<accession>A0A1J5PD07</accession>
<dbReference type="InterPro" id="IPR025263">
    <property type="entry name" value="YhdP_central"/>
</dbReference>